<protein>
    <submittedName>
        <fullName evidence="1">Uncharacterized protein</fullName>
    </submittedName>
</protein>
<dbReference type="OrthoDB" id="6500128at2759"/>
<dbReference type="AlphaFoldDB" id="A0A8S2Z8Z2"/>
<dbReference type="InterPro" id="IPR027417">
    <property type="entry name" value="P-loop_NTPase"/>
</dbReference>
<comment type="caution">
    <text evidence="1">The sequence shown here is derived from an EMBL/GenBank/DDBJ whole genome shotgun (WGS) entry which is preliminary data.</text>
</comment>
<name>A0A8S2Z8Z2_9BILA</name>
<gene>
    <name evidence="1" type="ORF">SRO942_LOCUS49470</name>
</gene>
<feature type="non-terminal residue" evidence="1">
    <location>
        <position position="1"/>
    </location>
</feature>
<accession>A0A8S2Z8Z2</accession>
<evidence type="ECO:0000313" key="2">
    <source>
        <dbReference type="Proteomes" id="UP000681722"/>
    </source>
</evidence>
<feature type="non-terminal residue" evidence="1">
    <location>
        <position position="44"/>
    </location>
</feature>
<reference evidence="1" key="1">
    <citation type="submission" date="2021-02" db="EMBL/GenBank/DDBJ databases">
        <authorList>
            <person name="Nowell W R."/>
        </authorList>
    </citation>
    <scope>NUCLEOTIDE SEQUENCE</scope>
</reference>
<dbReference type="Gene3D" id="3.40.50.300">
    <property type="entry name" value="P-loop containing nucleotide triphosphate hydrolases"/>
    <property type="match status" value="1"/>
</dbReference>
<proteinExistence type="predicted"/>
<dbReference type="EMBL" id="CAJOBC010132860">
    <property type="protein sequence ID" value="CAF4618997.1"/>
    <property type="molecule type" value="Genomic_DNA"/>
</dbReference>
<sequence>SSLSVSSKDGNQGKTKDIRLRGDIEFDSVQFSYPARIDVKVLDK</sequence>
<dbReference type="Proteomes" id="UP000681722">
    <property type="component" value="Unassembled WGS sequence"/>
</dbReference>
<evidence type="ECO:0000313" key="1">
    <source>
        <dbReference type="EMBL" id="CAF4618997.1"/>
    </source>
</evidence>
<organism evidence="1 2">
    <name type="scientific">Didymodactylos carnosus</name>
    <dbReference type="NCBI Taxonomy" id="1234261"/>
    <lineage>
        <taxon>Eukaryota</taxon>
        <taxon>Metazoa</taxon>
        <taxon>Spiralia</taxon>
        <taxon>Gnathifera</taxon>
        <taxon>Rotifera</taxon>
        <taxon>Eurotatoria</taxon>
        <taxon>Bdelloidea</taxon>
        <taxon>Philodinida</taxon>
        <taxon>Philodinidae</taxon>
        <taxon>Didymodactylos</taxon>
    </lineage>
</organism>